<comment type="similarity">
    <text evidence="2">Belongs to the endoribonuclease YbeY family.</text>
</comment>
<organism evidence="8 9">
    <name type="scientific">candidate division WWE3 bacterium CG08_land_8_20_14_0_20_41_15</name>
    <dbReference type="NCBI Taxonomy" id="1975086"/>
    <lineage>
        <taxon>Bacteria</taxon>
        <taxon>Katanobacteria</taxon>
    </lineage>
</organism>
<dbReference type="GO" id="GO:0004519">
    <property type="term" value="F:endonuclease activity"/>
    <property type="evidence" value="ECO:0007669"/>
    <property type="project" value="UniProtKB-KW"/>
</dbReference>
<gene>
    <name evidence="8" type="primary">ybeY</name>
    <name evidence="8" type="ORF">COT51_00600</name>
</gene>
<dbReference type="AlphaFoldDB" id="A0A2H0XA78"/>
<dbReference type="GO" id="GO:0046872">
    <property type="term" value="F:metal ion binding"/>
    <property type="evidence" value="ECO:0007669"/>
    <property type="project" value="UniProtKB-KW"/>
</dbReference>
<evidence type="ECO:0000256" key="4">
    <source>
        <dbReference type="ARBA" id="ARBA00022723"/>
    </source>
</evidence>
<evidence type="ECO:0000256" key="1">
    <source>
        <dbReference type="ARBA" id="ARBA00001947"/>
    </source>
</evidence>
<evidence type="ECO:0000256" key="6">
    <source>
        <dbReference type="ARBA" id="ARBA00022801"/>
    </source>
</evidence>
<reference evidence="9" key="1">
    <citation type="submission" date="2017-09" db="EMBL/GenBank/DDBJ databases">
        <title>Depth-based differentiation of microbial function through sediment-hosted aquifers and enrichment of novel symbionts in the deep terrestrial subsurface.</title>
        <authorList>
            <person name="Probst A.J."/>
            <person name="Ladd B."/>
            <person name="Jarett J.K."/>
            <person name="Geller-Mcgrath D.E."/>
            <person name="Sieber C.M.K."/>
            <person name="Emerson J.B."/>
            <person name="Anantharaman K."/>
            <person name="Thomas B.C."/>
            <person name="Malmstrom R."/>
            <person name="Stieglmeier M."/>
            <person name="Klingl A."/>
            <person name="Woyke T."/>
            <person name="Ryan C.M."/>
            <person name="Banfield J.F."/>
        </authorList>
    </citation>
    <scope>NUCLEOTIDE SEQUENCE [LARGE SCALE GENOMIC DNA]</scope>
</reference>
<dbReference type="PANTHER" id="PTHR46986:SF1">
    <property type="entry name" value="ENDORIBONUCLEASE YBEY, CHLOROPLASTIC"/>
    <property type="match status" value="1"/>
</dbReference>
<dbReference type="Gene3D" id="3.40.390.30">
    <property type="entry name" value="Metalloproteases ('zincins'), catalytic domain"/>
    <property type="match status" value="1"/>
</dbReference>
<comment type="cofactor">
    <cofactor evidence="1">
        <name>Zn(2+)</name>
        <dbReference type="ChEBI" id="CHEBI:29105"/>
    </cofactor>
</comment>
<keyword evidence="5" id="KW-0255">Endonuclease</keyword>
<dbReference type="Pfam" id="PF02130">
    <property type="entry name" value="YbeY"/>
    <property type="match status" value="1"/>
</dbReference>
<dbReference type="GO" id="GO:0006364">
    <property type="term" value="P:rRNA processing"/>
    <property type="evidence" value="ECO:0007669"/>
    <property type="project" value="InterPro"/>
</dbReference>
<accession>A0A2H0XA78</accession>
<evidence type="ECO:0000256" key="5">
    <source>
        <dbReference type="ARBA" id="ARBA00022759"/>
    </source>
</evidence>
<name>A0A2H0XA78_UNCKA</name>
<keyword evidence="4" id="KW-0479">Metal-binding</keyword>
<dbReference type="EMBL" id="PEYV01000012">
    <property type="protein sequence ID" value="PIS21834.1"/>
    <property type="molecule type" value="Genomic_DNA"/>
</dbReference>
<evidence type="ECO:0000256" key="2">
    <source>
        <dbReference type="ARBA" id="ARBA00010875"/>
    </source>
</evidence>
<comment type="caution">
    <text evidence="8">The sequence shown here is derived from an EMBL/GenBank/DDBJ whole genome shotgun (WGS) entry which is preliminary data.</text>
</comment>
<dbReference type="PANTHER" id="PTHR46986">
    <property type="entry name" value="ENDORIBONUCLEASE YBEY, CHLOROPLASTIC"/>
    <property type="match status" value="1"/>
</dbReference>
<protein>
    <submittedName>
        <fullName evidence="8">rRNA maturation RNase YbeY</fullName>
    </submittedName>
</protein>
<dbReference type="InterPro" id="IPR023091">
    <property type="entry name" value="MetalPrtase_cat_dom_sf_prd"/>
</dbReference>
<keyword evidence="7" id="KW-0862">Zinc</keyword>
<dbReference type="InterPro" id="IPR002036">
    <property type="entry name" value="YbeY"/>
</dbReference>
<dbReference type="NCBIfam" id="TIGR00043">
    <property type="entry name" value="rRNA maturation RNase YbeY"/>
    <property type="match status" value="1"/>
</dbReference>
<dbReference type="SUPFAM" id="SSF55486">
    <property type="entry name" value="Metalloproteases ('zincins'), catalytic domain"/>
    <property type="match status" value="1"/>
</dbReference>
<dbReference type="GO" id="GO:0004222">
    <property type="term" value="F:metalloendopeptidase activity"/>
    <property type="evidence" value="ECO:0007669"/>
    <property type="project" value="InterPro"/>
</dbReference>
<keyword evidence="6" id="KW-0378">Hydrolase</keyword>
<evidence type="ECO:0000313" key="8">
    <source>
        <dbReference type="EMBL" id="PIS21834.1"/>
    </source>
</evidence>
<proteinExistence type="inferred from homology"/>
<sequence length="93" mass="10530">MNTPQNTEIEINFVSKREITKLNKDYLKRSGPTDVLSFNINEKLPDGTFYLGDVLICLEVARKQAEKAGHSLEEEIGELAKHGVKHLLGWDHP</sequence>
<dbReference type="Proteomes" id="UP000231098">
    <property type="component" value="Unassembled WGS sequence"/>
</dbReference>
<keyword evidence="3" id="KW-0540">Nuclease</keyword>
<evidence type="ECO:0000256" key="3">
    <source>
        <dbReference type="ARBA" id="ARBA00022722"/>
    </source>
</evidence>
<evidence type="ECO:0000256" key="7">
    <source>
        <dbReference type="ARBA" id="ARBA00022833"/>
    </source>
</evidence>
<evidence type="ECO:0000313" key="9">
    <source>
        <dbReference type="Proteomes" id="UP000231098"/>
    </source>
</evidence>